<dbReference type="Proteomes" id="UP000316316">
    <property type="component" value="Unassembled WGS sequence"/>
</dbReference>
<sequence length="297" mass="34121">MEFVKLTEEVELSRVALGFWRFLDWKLTKNEFTRFIEEVLELGVTTIDHADIYGDYTVEEAFGEMLTGRDDLKKKMKIVTKCGIVYPSETARVKYYDTSKQYIIGQVEKSLAKMQIEAIDVLLLHRPDWFCDPAVIADAFNDLYQQGKVKAFGVSNYLPHQFRMLQSYCDQPLVTNQIELSTLSMENFENGTIDLCQEFKIHPMIWSPLTGGRIFTSDEATVIELRKVLEIIREEVGATSIDEIAFAWLLSHPVGMIPITGSGEIKFVEKPVNALNYKLTPEQWYMIWTAVKGHKVP</sequence>
<keyword evidence="1" id="KW-0521">NADP</keyword>
<dbReference type="PRINTS" id="PR00069">
    <property type="entry name" value="ALDKETRDTASE"/>
</dbReference>
<dbReference type="FunFam" id="3.20.20.100:FF:000008">
    <property type="entry name" value="Aldo/keto reductase family oxidoreductase"/>
    <property type="match status" value="1"/>
</dbReference>
<dbReference type="SUPFAM" id="SSF51430">
    <property type="entry name" value="NAD(P)-linked oxidoreductase"/>
    <property type="match status" value="1"/>
</dbReference>
<evidence type="ECO:0000256" key="3">
    <source>
        <dbReference type="ARBA" id="ARBA00038157"/>
    </source>
</evidence>
<dbReference type="GO" id="GO:0005829">
    <property type="term" value="C:cytosol"/>
    <property type="evidence" value="ECO:0007669"/>
    <property type="project" value="TreeGrafter"/>
</dbReference>
<dbReference type="EMBL" id="PDXQ01000002">
    <property type="protein sequence ID" value="TRZ28951.1"/>
    <property type="molecule type" value="Genomic_DNA"/>
</dbReference>
<proteinExistence type="inferred from homology"/>
<dbReference type="GO" id="GO:0016491">
    <property type="term" value="F:oxidoreductase activity"/>
    <property type="evidence" value="ECO:0007669"/>
    <property type="project" value="UniProtKB-KW"/>
</dbReference>
<evidence type="ECO:0000256" key="2">
    <source>
        <dbReference type="ARBA" id="ARBA00023002"/>
    </source>
</evidence>
<dbReference type="InterPro" id="IPR050523">
    <property type="entry name" value="AKR_Detox_Biosynth"/>
</dbReference>
<dbReference type="PANTHER" id="PTHR43364:SF1">
    <property type="entry name" value="OXIDOREDUCTASE YDHF"/>
    <property type="match status" value="1"/>
</dbReference>
<name>A0A8B5VZE9_ENTAV</name>
<dbReference type="GeneID" id="69570658"/>
<evidence type="ECO:0000313" key="5">
    <source>
        <dbReference type="Proteomes" id="UP000316316"/>
    </source>
</evidence>
<dbReference type="RefSeq" id="WP_070503895.1">
    <property type="nucleotide sequence ID" value="NZ_CAAKOC010000051.1"/>
</dbReference>
<accession>A0A8B5VZE9</accession>
<keyword evidence="2" id="KW-0560">Oxidoreductase</keyword>
<dbReference type="PANTHER" id="PTHR43364">
    <property type="entry name" value="NADH-SPECIFIC METHYLGLYOXAL REDUCTASE-RELATED"/>
    <property type="match status" value="1"/>
</dbReference>
<dbReference type="InterPro" id="IPR020471">
    <property type="entry name" value="AKR"/>
</dbReference>
<organism evidence="4 5">
    <name type="scientific">Enterococcus avium</name>
    <name type="common">Streptococcus avium</name>
    <dbReference type="NCBI Taxonomy" id="33945"/>
    <lineage>
        <taxon>Bacteria</taxon>
        <taxon>Bacillati</taxon>
        <taxon>Bacillota</taxon>
        <taxon>Bacilli</taxon>
        <taxon>Lactobacillales</taxon>
        <taxon>Enterococcaceae</taxon>
        <taxon>Enterococcus</taxon>
    </lineage>
</organism>
<gene>
    <name evidence="4" type="ORF">AUF17_19835</name>
</gene>
<dbReference type="InterPro" id="IPR023210">
    <property type="entry name" value="NADP_OxRdtase_dom"/>
</dbReference>
<evidence type="ECO:0000313" key="4">
    <source>
        <dbReference type="EMBL" id="TRZ28951.1"/>
    </source>
</evidence>
<reference evidence="4 5" key="1">
    <citation type="submission" date="2017-10" db="EMBL/GenBank/DDBJ databases">
        <title>FDA dAtabase for Regulatory Grade micrObial Sequences (FDA-ARGOS): Supporting development and validation of Infectious Disease Dx tests.</title>
        <authorList>
            <person name="Campos J."/>
            <person name="Goldberg B."/>
            <person name="Tallon L.J."/>
            <person name="Sadzewicz L."/>
            <person name="Sengamalay N."/>
            <person name="Ott S."/>
            <person name="Godinez A."/>
            <person name="Nagaraj S."/>
            <person name="Vyas G."/>
            <person name="Aluvathingal J."/>
            <person name="Nadendla S."/>
            <person name="Geyer C."/>
            <person name="Nandy P."/>
            <person name="Hobson J."/>
            <person name="Sichtig H."/>
        </authorList>
    </citation>
    <scope>NUCLEOTIDE SEQUENCE [LARGE SCALE GENOMIC DNA]</scope>
    <source>
        <strain evidence="4 5">FDAARGOS_185</strain>
    </source>
</reference>
<dbReference type="Gene3D" id="3.20.20.100">
    <property type="entry name" value="NADP-dependent oxidoreductase domain"/>
    <property type="match status" value="1"/>
</dbReference>
<comment type="caution">
    <text evidence="4">The sequence shown here is derived from an EMBL/GenBank/DDBJ whole genome shotgun (WGS) entry which is preliminary data.</text>
</comment>
<evidence type="ECO:0000256" key="1">
    <source>
        <dbReference type="ARBA" id="ARBA00022857"/>
    </source>
</evidence>
<dbReference type="Pfam" id="PF00248">
    <property type="entry name" value="Aldo_ket_red"/>
    <property type="match status" value="1"/>
</dbReference>
<comment type="similarity">
    <text evidence="3">Belongs to the aldo/keto reductase family. Aldo/keto reductase 2 subfamily.</text>
</comment>
<dbReference type="InterPro" id="IPR036812">
    <property type="entry name" value="NAD(P)_OxRdtase_dom_sf"/>
</dbReference>
<dbReference type="AlphaFoldDB" id="A0A8B5VZE9"/>
<protein>
    <submittedName>
        <fullName evidence="4">Oxidoreductase</fullName>
    </submittedName>
</protein>
<dbReference type="CDD" id="cd19092">
    <property type="entry name" value="AKR_BsYcsN_EcYdhF-like"/>
    <property type="match status" value="1"/>
</dbReference>